<evidence type="ECO:0000256" key="1">
    <source>
        <dbReference type="SAM" id="MobiDB-lite"/>
    </source>
</evidence>
<gene>
    <name evidence="2" type="ORF">NQ318_010956</name>
</gene>
<dbReference type="EMBL" id="JAPWTK010000074">
    <property type="protein sequence ID" value="KAJ8952046.1"/>
    <property type="molecule type" value="Genomic_DNA"/>
</dbReference>
<feature type="region of interest" description="Disordered" evidence="1">
    <location>
        <begin position="1"/>
        <end position="51"/>
    </location>
</feature>
<proteinExistence type="predicted"/>
<reference evidence="2" key="1">
    <citation type="journal article" date="2023" name="Insect Mol. Biol.">
        <title>Genome sequencing provides insights into the evolution of gene families encoding plant cell wall-degrading enzymes in longhorned beetles.</title>
        <authorList>
            <person name="Shin N.R."/>
            <person name="Okamura Y."/>
            <person name="Kirsch R."/>
            <person name="Pauchet Y."/>
        </authorList>
    </citation>
    <scope>NUCLEOTIDE SEQUENCE</scope>
    <source>
        <strain evidence="2">AMC_N1</strain>
    </source>
</reference>
<sequence length="273" mass="30953">MPPPPGGMIRFGTLNGSLPAKGSKSDLPTFENPPKGSTSGTGLLQGPLLPAGSSTRIDLASRWEEFVAKKPSEGKNHPDDEKLLAETKDSIGDYKLKESDDYKVAHHLKDTTQYHIRHQFSQKVWNLREKKYQVRDHLLEQRQLLLKINEELPQSLRKLGPDVPEVDPTEFPEKKLIPNVEVPEESVFEENAVDEQEFVPTPNSDMQERELMPETIFPIIEGTRFRSTIDQLTVDSVSSMPIKSLLAMPDDRDTPYEMDVKARRLTRELVTIV</sequence>
<dbReference type="AlphaFoldDB" id="A0AAV8YNI7"/>
<protein>
    <submittedName>
        <fullName evidence="2">Uncharacterized protein</fullName>
    </submittedName>
</protein>
<organism evidence="2 3">
    <name type="scientific">Aromia moschata</name>
    <dbReference type="NCBI Taxonomy" id="1265417"/>
    <lineage>
        <taxon>Eukaryota</taxon>
        <taxon>Metazoa</taxon>
        <taxon>Ecdysozoa</taxon>
        <taxon>Arthropoda</taxon>
        <taxon>Hexapoda</taxon>
        <taxon>Insecta</taxon>
        <taxon>Pterygota</taxon>
        <taxon>Neoptera</taxon>
        <taxon>Endopterygota</taxon>
        <taxon>Coleoptera</taxon>
        <taxon>Polyphaga</taxon>
        <taxon>Cucujiformia</taxon>
        <taxon>Chrysomeloidea</taxon>
        <taxon>Cerambycidae</taxon>
        <taxon>Cerambycinae</taxon>
        <taxon>Callichromatini</taxon>
        <taxon>Aromia</taxon>
    </lineage>
</organism>
<accession>A0AAV8YNI7</accession>
<name>A0AAV8YNI7_9CUCU</name>
<evidence type="ECO:0000313" key="3">
    <source>
        <dbReference type="Proteomes" id="UP001162162"/>
    </source>
</evidence>
<dbReference type="Proteomes" id="UP001162162">
    <property type="component" value="Unassembled WGS sequence"/>
</dbReference>
<evidence type="ECO:0000313" key="2">
    <source>
        <dbReference type="EMBL" id="KAJ8952046.1"/>
    </source>
</evidence>
<keyword evidence="3" id="KW-1185">Reference proteome</keyword>
<comment type="caution">
    <text evidence="2">The sequence shown here is derived from an EMBL/GenBank/DDBJ whole genome shotgun (WGS) entry which is preliminary data.</text>
</comment>